<dbReference type="EMBL" id="FUYM01000020">
    <property type="protein sequence ID" value="SKC12125.1"/>
    <property type="molecule type" value="Genomic_DNA"/>
</dbReference>
<evidence type="ECO:0000313" key="2">
    <source>
        <dbReference type="Proteomes" id="UP000189818"/>
    </source>
</evidence>
<gene>
    <name evidence="1" type="ORF">SAMN06295920_12028</name>
</gene>
<organism evidence="1 2">
    <name type="scientific">Rhizorhabdus histidinilytica</name>
    <dbReference type="NCBI Taxonomy" id="439228"/>
    <lineage>
        <taxon>Bacteria</taxon>
        <taxon>Pseudomonadati</taxon>
        <taxon>Pseudomonadota</taxon>
        <taxon>Alphaproteobacteria</taxon>
        <taxon>Sphingomonadales</taxon>
        <taxon>Sphingomonadaceae</taxon>
        <taxon>Rhizorhabdus</taxon>
    </lineage>
</organism>
<name>A0A1T5GUP3_9SPHN</name>
<evidence type="ECO:0008006" key="3">
    <source>
        <dbReference type="Google" id="ProtNLM"/>
    </source>
</evidence>
<protein>
    <recommendedName>
        <fullName evidence="3">DUF2889 domain-containing protein</fullName>
    </recommendedName>
</protein>
<dbReference type="InterPro" id="IPR021312">
    <property type="entry name" value="DUF2889"/>
</dbReference>
<dbReference type="RefSeq" id="WP_176152697.1">
    <property type="nucleotide sequence ID" value="NZ_FUYM01000020.1"/>
</dbReference>
<sequence length="245" mass="26737">MPFVPNPDYGKGEARRTISLAKRGPSRVDAYLVDNYHEMRCTIDHDGSVVTSVKGEMIRYPTTACPGAPDALQEVVGLPLDIATTGFYDPARLRRNCTHLFDSALLAMRHARRTEQRRIYEAVVPDAADGPIWIEARCDGHLVHRWRIDGDVIVAPAALAGRPMLKGFGHWSAETFDSDALEAASVLGKTCFIATIRPYSPAASVGQPIVENRLLLGACYAYAPERIEGAVLRAEAAGIHKSVGR</sequence>
<proteinExistence type="predicted"/>
<dbReference type="Pfam" id="PF11136">
    <property type="entry name" value="DUF2889"/>
    <property type="match status" value="1"/>
</dbReference>
<dbReference type="Proteomes" id="UP000189818">
    <property type="component" value="Unassembled WGS sequence"/>
</dbReference>
<keyword evidence="2" id="KW-1185">Reference proteome</keyword>
<dbReference type="AlphaFoldDB" id="A0A1T5GUP3"/>
<reference evidence="2" key="1">
    <citation type="submission" date="2017-02" db="EMBL/GenBank/DDBJ databases">
        <authorList>
            <person name="Varghese N."/>
            <person name="Submissions S."/>
        </authorList>
    </citation>
    <scope>NUCLEOTIDE SEQUENCE [LARGE SCALE GENOMIC DNA]</scope>
    <source>
        <strain evidence="2">UM2</strain>
    </source>
</reference>
<dbReference type="STRING" id="439228.SAMN06295920_12028"/>
<evidence type="ECO:0000313" key="1">
    <source>
        <dbReference type="EMBL" id="SKC12125.1"/>
    </source>
</evidence>
<accession>A0A1T5GUP3</accession>